<comment type="cofactor">
    <cofactor evidence="2">
        <name>Zn(2+)</name>
        <dbReference type="ChEBI" id="CHEBI:29105"/>
    </cofactor>
    <text evidence="2">Binds 1 zinc ion per subunit.</text>
</comment>
<feature type="binding site" evidence="2">
    <location>
        <position position="60"/>
    </location>
    <ligand>
        <name>Zn(2+)</name>
        <dbReference type="ChEBI" id="CHEBI:29105"/>
    </ligand>
</feature>
<dbReference type="NCBIfam" id="NF011765">
    <property type="entry name" value="PRK15219.1"/>
    <property type="match status" value="1"/>
</dbReference>
<dbReference type="EMBL" id="QKSB01000002">
    <property type="protein sequence ID" value="PZE18083.1"/>
    <property type="molecule type" value="Genomic_DNA"/>
</dbReference>
<name>A0A2W1NG58_9FLAO</name>
<reference evidence="3 4" key="1">
    <citation type="submission" date="2018-06" db="EMBL/GenBank/DDBJ databases">
        <title>The draft genome sequence of Crocinitomix sp. SM1701.</title>
        <authorList>
            <person name="Zhang X."/>
        </authorList>
    </citation>
    <scope>NUCLEOTIDE SEQUENCE [LARGE SCALE GENOMIC DNA]</scope>
    <source>
        <strain evidence="3 4">SM1701</strain>
    </source>
</reference>
<feature type="binding site" evidence="2">
    <location>
        <position position="58"/>
    </location>
    <ligand>
        <name>Zn(2+)</name>
        <dbReference type="ChEBI" id="CHEBI:29105"/>
    </ligand>
</feature>
<dbReference type="InterPro" id="IPR001765">
    <property type="entry name" value="Carbonic_anhydrase"/>
</dbReference>
<accession>A0A2W1NG58</accession>
<evidence type="ECO:0000313" key="4">
    <source>
        <dbReference type="Proteomes" id="UP000249248"/>
    </source>
</evidence>
<proteinExistence type="inferred from homology"/>
<keyword evidence="4" id="KW-1185">Reference proteome</keyword>
<evidence type="ECO:0000256" key="1">
    <source>
        <dbReference type="ARBA" id="ARBA00006217"/>
    </source>
</evidence>
<dbReference type="Proteomes" id="UP000249248">
    <property type="component" value="Unassembled WGS sequence"/>
</dbReference>
<dbReference type="PANTHER" id="PTHR11002:SF79">
    <property type="entry name" value="CARBONIC ANHYDRASE 2"/>
    <property type="match status" value="1"/>
</dbReference>
<protein>
    <submittedName>
        <fullName evidence="3">Carbonic anhydrase</fullName>
    </submittedName>
</protein>
<comment type="similarity">
    <text evidence="1">Belongs to the beta-class carbonic anhydrase family.</text>
</comment>
<dbReference type="AlphaFoldDB" id="A0A2W1NG58"/>
<dbReference type="Gene3D" id="3.40.1050.10">
    <property type="entry name" value="Carbonic anhydrase"/>
    <property type="match status" value="1"/>
</dbReference>
<dbReference type="PANTHER" id="PTHR11002">
    <property type="entry name" value="CARBONIC ANHYDRASE"/>
    <property type="match status" value="1"/>
</dbReference>
<dbReference type="CDD" id="cd03378">
    <property type="entry name" value="beta_CA_cladeC"/>
    <property type="match status" value="1"/>
</dbReference>
<dbReference type="OrthoDB" id="9797527at2"/>
<gene>
    <name evidence="3" type="ORF">DNU06_05565</name>
</gene>
<feature type="binding site" evidence="2">
    <location>
        <position position="111"/>
    </location>
    <ligand>
        <name>Zn(2+)</name>
        <dbReference type="ChEBI" id="CHEBI:29105"/>
    </ligand>
</feature>
<sequence length="203" mass="21892">MRTQTKAIQEHLTPADAKRILTEGNQRFTANVKAQRNLQSQVFETSAGQFPFAVILSCIDSRVPAELVFDQGIGDIFSTRVAGNIINEDVLGSMEYACAVAGSKIVVVMGHTKCGAVTSACNRVEMGNITALLSKIKPAVDKVHPAKTDLTDAEIEEVSIENVKHSIDEIRAHSPILANLEKEGKIAIVGANYSVDSGEVHFM</sequence>
<dbReference type="SUPFAM" id="SSF53056">
    <property type="entry name" value="beta-carbonic anhydrase, cab"/>
    <property type="match status" value="1"/>
</dbReference>
<organism evidence="3 4">
    <name type="scientific">Putridiphycobacter roseus</name>
    <dbReference type="NCBI Taxonomy" id="2219161"/>
    <lineage>
        <taxon>Bacteria</taxon>
        <taxon>Pseudomonadati</taxon>
        <taxon>Bacteroidota</taxon>
        <taxon>Flavobacteriia</taxon>
        <taxon>Flavobacteriales</taxon>
        <taxon>Crocinitomicaceae</taxon>
        <taxon>Putridiphycobacter</taxon>
    </lineage>
</organism>
<evidence type="ECO:0000313" key="3">
    <source>
        <dbReference type="EMBL" id="PZE18083.1"/>
    </source>
</evidence>
<dbReference type="GO" id="GO:0008270">
    <property type="term" value="F:zinc ion binding"/>
    <property type="evidence" value="ECO:0007669"/>
    <property type="project" value="InterPro"/>
</dbReference>
<keyword evidence="2" id="KW-0479">Metal-binding</keyword>
<dbReference type="Pfam" id="PF00484">
    <property type="entry name" value="Pro_CA"/>
    <property type="match status" value="1"/>
</dbReference>
<comment type="caution">
    <text evidence="3">The sequence shown here is derived from an EMBL/GenBank/DDBJ whole genome shotgun (WGS) entry which is preliminary data.</text>
</comment>
<evidence type="ECO:0000256" key="2">
    <source>
        <dbReference type="PIRSR" id="PIRSR601765-1"/>
    </source>
</evidence>
<dbReference type="RefSeq" id="WP_111062236.1">
    <property type="nucleotide sequence ID" value="NZ_JBHUCU010000002.1"/>
</dbReference>
<keyword evidence="2" id="KW-0862">Zinc</keyword>
<dbReference type="SMART" id="SM00947">
    <property type="entry name" value="Pro_CA"/>
    <property type="match status" value="1"/>
</dbReference>
<dbReference type="InterPro" id="IPR036874">
    <property type="entry name" value="Carbonic_anhydrase_sf"/>
</dbReference>
<feature type="binding site" evidence="2">
    <location>
        <position position="114"/>
    </location>
    <ligand>
        <name>Zn(2+)</name>
        <dbReference type="ChEBI" id="CHEBI:29105"/>
    </ligand>
</feature>
<dbReference type="GO" id="GO:0004089">
    <property type="term" value="F:carbonate dehydratase activity"/>
    <property type="evidence" value="ECO:0007669"/>
    <property type="project" value="InterPro"/>
</dbReference>